<dbReference type="GO" id="GO:0008984">
    <property type="term" value="F:protein-glutamate methylesterase activity"/>
    <property type="evidence" value="ECO:0007669"/>
    <property type="project" value="UniProtKB-EC"/>
</dbReference>
<dbReference type="AlphaFoldDB" id="A0A1S2VQE9"/>
<dbReference type="InterPro" id="IPR000673">
    <property type="entry name" value="Sig_transdc_resp-reg_Me-estase"/>
</dbReference>
<dbReference type="CDD" id="cd16433">
    <property type="entry name" value="CheB"/>
    <property type="match status" value="1"/>
</dbReference>
<gene>
    <name evidence="6" type="ORF">BLX24_02665</name>
</gene>
<dbReference type="PROSITE" id="PS50122">
    <property type="entry name" value="CHEB"/>
    <property type="match status" value="1"/>
</dbReference>
<sequence length="197" mass="21147">MEKSNVSHSCKAVIIGGSAGSIEVLLKILPALPEPLTYTLIIVLHRKHTAESALADLLTSKSRLVIHEVEDKEPLLPGNIYLAPADYHLLIEHSLVFSLDASEKVNYSRPSLDVSFESAADVFGPSLVGILLSGANADGTLGLKAIKRAGGLIIAQKPETARVAYMPQQAIQEAGVDYVLDIFELARLLNLLNNQGD</sequence>
<dbReference type="Gene3D" id="3.40.50.180">
    <property type="entry name" value="Methylesterase CheB, C-terminal domain"/>
    <property type="match status" value="1"/>
</dbReference>
<feature type="active site" evidence="4">
    <location>
        <position position="45"/>
    </location>
</feature>
<dbReference type="GO" id="GO:0005737">
    <property type="term" value="C:cytoplasm"/>
    <property type="evidence" value="ECO:0007669"/>
    <property type="project" value="InterPro"/>
</dbReference>
<evidence type="ECO:0000256" key="1">
    <source>
        <dbReference type="ARBA" id="ARBA00022801"/>
    </source>
</evidence>
<evidence type="ECO:0000256" key="4">
    <source>
        <dbReference type="PROSITE-ProRule" id="PRU00050"/>
    </source>
</evidence>
<keyword evidence="1 4" id="KW-0378">Hydrolase</keyword>
<name>A0A1S2VQE9_9BACT</name>
<dbReference type="SUPFAM" id="SSF52738">
    <property type="entry name" value="Methylesterase CheB, C-terminal domain"/>
    <property type="match status" value="1"/>
</dbReference>
<evidence type="ECO:0000256" key="3">
    <source>
        <dbReference type="ARBA" id="ARBA00048267"/>
    </source>
</evidence>
<dbReference type="Pfam" id="PF01339">
    <property type="entry name" value="CheB_methylest"/>
    <property type="match status" value="1"/>
</dbReference>
<proteinExistence type="predicted"/>
<keyword evidence="4" id="KW-0145">Chemotaxis</keyword>
<dbReference type="PANTHER" id="PTHR42872">
    <property type="entry name" value="PROTEIN-GLUTAMATE METHYLESTERASE/PROTEIN-GLUTAMINE GLUTAMINASE"/>
    <property type="match status" value="1"/>
</dbReference>
<evidence type="ECO:0000256" key="2">
    <source>
        <dbReference type="ARBA" id="ARBA00039140"/>
    </source>
</evidence>
<dbReference type="EMBL" id="MORL01000001">
    <property type="protein sequence ID" value="OIN60999.1"/>
    <property type="molecule type" value="Genomic_DNA"/>
</dbReference>
<dbReference type="PANTHER" id="PTHR42872:SF3">
    <property type="entry name" value="PROTEIN-GLUTAMATE METHYLESTERASE_PROTEIN-GLUTAMINE GLUTAMINASE 1"/>
    <property type="match status" value="1"/>
</dbReference>
<feature type="active site" evidence="4">
    <location>
        <position position="138"/>
    </location>
</feature>
<dbReference type="GO" id="GO:0006935">
    <property type="term" value="P:chemotaxis"/>
    <property type="evidence" value="ECO:0007669"/>
    <property type="project" value="UniProtKB-UniRule"/>
</dbReference>
<evidence type="ECO:0000259" key="5">
    <source>
        <dbReference type="PROSITE" id="PS50122"/>
    </source>
</evidence>
<feature type="active site" evidence="4">
    <location>
        <position position="18"/>
    </location>
</feature>
<dbReference type="RefSeq" id="WP_071501504.1">
    <property type="nucleotide sequence ID" value="NZ_MORL01000001.1"/>
</dbReference>
<dbReference type="GO" id="GO:0000156">
    <property type="term" value="F:phosphorelay response regulator activity"/>
    <property type="evidence" value="ECO:0007669"/>
    <property type="project" value="InterPro"/>
</dbReference>
<keyword evidence="7" id="KW-1185">Reference proteome</keyword>
<evidence type="ECO:0000313" key="7">
    <source>
        <dbReference type="Proteomes" id="UP000181790"/>
    </source>
</evidence>
<protein>
    <recommendedName>
        <fullName evidence="2">protein-glutamate methylesterase</fullName>
        <ecNumber evidence="2">3.1.1.61</ecNumber>
    </recommendedName>
</protein>
<organism evidence="6 7">
    <name type="scientific">Arsenicibacter rosenii</name>
    <dbReference type="NCBI Taxonomy" id="1750698"/>
    <lineage>
        <taxon>Bacteria</taxon>
        <taxon>Pseudomonadati</taxon>
        <taxon>Bacteroidota</taxon>
        <taxon>Cytophagia</taxon>
        <taxon>Cytophagales</taxon>
        <taxon>Spirosomataceae</taxon>
        <taxon>Arsenicibacter</taxon>
    </lineage>
</organism>
<dbReference type="OrthoDB" id="1524092at2"/>
<comment type="catalytic activity">
    <reaction evidence="3">
        <text>[protein]-L-glutamate 5-O-methyl ester + H2O = L-glutamyl-[protein] + methanol + H(+)</text>
        <dbReference type="Rhea" id="RHEA:23236"/>
        <dbReference type="Rhea" id="RHEA-COMP:10208"/>
        <dbReference type="Rhea" id="RHEA-COMP:10311"/>
        <dbReference type="ChEBI" id="CHEBI:15377"/>
        <dbReference type="ChEBI" id="CHEBI:15378"/>
        <dbReference type="ChEBI" id="CHEBI:17790"/>
        <dbReference type="ChEBI" id="CHEBI:29973"/>
        <dbReference type="ChEBI" id="CHEBI:82795"/>
        <dbReference type="EC" id="3.1.1.61"/>
    </reaction>
</comment>
<evidence type="ECO:0000313" key="6">
    <source>
        <dbReference type="EMBL" id="OIN60999.1"/>
    </source>
</evidence>
<dbReference type="InterPro" id="IPR035909">
    <property type="entry name" value="CheB_C"/>
</dbReference>
<feature type="domain" description="CheB-type methylesterase" evidence="5">
    <location>
        <begin position="6"/>
        <end position="186"/>
    </location>
</feature>
<dbReference type="Proteomes" id="UP000181790">
    <property type="component" value="Unassembled WGS sequence"/>
</dbReference>
<comment type="caution">
    <text evidence="6">The sequence shown here is derived from an EMBL/GenBank/DDBJ whole genome shotgun (WGS) entry which is preliminary data.</text>
</comment>
<reference evidence="6 7" key="1">
    <citation type="submission" date="2016-10" db="EMBL/GenBank/DDBJ databases">
        <title>Arsenicibacter rosenii gen. nov., sp. nov., an efficient arsenic-methylating bacterium isolated from an arsenic-contaminated paddy soil.</title>
        <authorList>
            <person name="Huang K."/>
        </authorList>
    </citation>
    <scope>NUCLEOTIDE SEQUENCE [LARGE SCALE GENOMIC DNA]</scope>
    <source>
        <strain evidence="6 7">SM-1</strain>
    </source>
</reference>
<accession>A0A1S2VQE9</accession>
<dbReference type="EC" id="3.1.1.61" evidence="2"/>